<feature type="domain" description="Glycosyltransferase 2-like" evidence="1">
    <location>
        <begin position="14"/>
        <end position="144"/>
    </location>
</feature>
<dbReference type="Proteomes" id="UP001165089">
    <property type="component" value="Unassembled WGS sequence"/>
</dbReference>
<name>A0ABQ5Q896_9BACT</name>
<organism evidence="2 3">
    <name type="scientific">Geothrix rubra</name>
    <dbReference type="NCBI Taxonomy" id="2927977"/>
    <lineage>
        <taxon>Bacteria</taxon>
        <taxon>Pseudomonadati</taxon>
        <taxon>Acidobacteriota</taxon>
        <taxon>Holophagae</taxon>
        <taxon>Holophagales</taxon>
        <taxon>Holophagaceae</taxon>
        <taxon>Geothrix</taxon>
    </lineage>
</organism>
<accession>A0ABQ5Q896</accession>
<protein>
    <recommendedName>
        <fullName evidence="1">Glycosyltransferase 2-like domain-containing protein</fullName>
    </recommendedName>
</protein>
<keyword evidence="3" id="KW-1185">Reference proteome</keyword>
<dbReference type="InterPro" id="IPR029044">
    <property type="entry name" value="Nucleotide-diphossugar_trans"/>
</dbReference>
<dbReference type="RefSeq" id="WP_285726877.1">
    <property type="nucleotide sequence ID" value="NZ_BSDD01000005.1"/>
</dbReference>
<reference evidence="2 3" key="1">
    <citation type="journal article" date="2023" name="Antonie Van Leeuwenhoek">
        <title>Mesoterricola silvestris gen. nov., sp. nov., Mesoterricola sediminis sp. nov., Geothrix oryzae sp. nov., Geothrix edaphica sp. nov., Geothrix rubra sp. nov., and Geothrix limicola sp. nov., six novel members of Acidobacteriota isolated from soils.</title>
        <authorList>
            <person name="Itoh H."/>
            <person name="Sugisawa Y."/>
            <person name="Mise K."/>
            <person name="Xu Z."/>
            <person name="Kuniyasu M."/>
            <person name="Ushijima N."/>
            <person name="Kawano K."/>
            <person name="Kobayashi E."/>
            <person name="Shiratori Y."/>
            <person name="Masuda Y."/>
            <person name="Senoo K."/>
        </authorList>
    </citation>
    <scope>NUCLEOTIDE SEQUENCE [LARGE SCALE GENOMIC DNA]</scope>
    <source>
        <strain evidence="2 3">Red803</strain>
    </source>
</reference>
<sequence>MNRVREAQPARLHVFIPGYRNPGLLAETLEALVRAMGPELREGEVLATCVDDASPEPLEPVVHSSGGGWVEYVRNETNLGIIPNFNRCVSLARAPLVMFLGADDLVLPSYWPAAQAMIARHPDAGVYAPGVAEVDAGGRRRISLSFLIKRAISPLLARFRMVELSGSRLALRLAIGDFLYFPALCWRTEDLQRRPFDPAWSDAADWHRLFVCAMEGRSVVVDNRTKVFLYRRHASSASEVSAGRGVRFGNERALSLSMGRLSKEKGWWMAAAMAWLHPTVRLNAWVRRLAGGTFRNGR</sequence>
<proteinExistence type="predicted"/>
<dbReference type="CDD" id="cd00761">
    <property type="entry name" value="Glyco_tranf_GTA_type"/>
    <property type="match status" value="1"/>
</dbReference>
<evidence type="ECO:0000259" key="1">
    <source>
        <dbReference type="Pfam" id="PF00535"/>
    </source>
</evidence>
<comment type="caution">
    <text evidence="2">The sequence shown here is derived from an EMBL/GenBank/DDBJ whole genome shotgun (WGS) entry which is preliminary data.</text>
</comment>
<evidence type="ECO:0000313" key="3">
    <source>
        <dbReference type="Proteomes" id="UP001165089"/>
    </source>
</evidence>
<dbReference type="EMBL" id="BSDD01000005">
    <property type="protein sequence ID" value="GLH71034.1"/>
    <property type="molecule type" value="Genomic_DNA"/>
</dbReference>
<dbReference type="Pfam" id="PF00535">
    <property type="entry name" value="Glycos_transf_2"/>
    <property type="match status" value="1"/>
</dbReference>
<dbReference type="Gene3D" id="3.90.550.10">
    <property type="entry name" value="Spore Coat Polysaccharide Biosynthesis Protein SpsA, Chain A"/>
    <property type="match status" value="1"/>
</dbReference>
<dbReference type="InterPro" id="IPR001173">
    <property type="entry name" value="Glyco_trans_2-like"/>
</dbReference>
<dbReference type="SUPFAM" id="SSF53448">
    <property type="entry name" value="Nucleotide-diphospho-sugar transferases"/>
    <property type="match status" value="1"/>
</dbReference>
<evidence type="ECO:0000313" key="2">
    <source>
        <dbReference type="EMBL" id="GLH71034.1"/>
    </source>
</evidence>
<gene>
    <name evidence="2" type="ORF">GETHPA_25670</name>
</gene>